<keyword evidence="12" id="KW-1185">Reference proteome</keyword>
<organism evidence="11 12">
    <name type="scientific">Brenneria corticis</name>
    <dbReference type="NCBI Taxonomy" id="2173106"/>
    <lineage>
        <taxon>Bacteria</taxon>
        <taxon>Pseudomonadati</taxon>
        <taxon>Pseudomonadota</taxon>
        <taxon>Gammaproteobacteria</taxon>
        <taxon>Enterobacterales</taxon>
        <taxon>Pectobacteriaceae</taxon>
        <taxon>Brenneria</taxon>
    </lineage>
</organism>
<dbReference type="EMBL" id="QDKH01000007">
    <property type="protein sequence ID" value="PWC17480.1"/>
    <property type="molecule type" value="Genomic_DNA"/>
</dbReference>
<comment type="function">
    <text evidence="6">Member of the two-component regulatory system UvrY/BarA involved in the regulation of carbon metabolism via the CsrA/CsrB regulatory system. UvrY activates the transcription of the untranslated csrB RNA and of barA, in an autoregulatory loop. Mediates the effects of CsrA on csrB RNA by BarA-dependent and BarA-independent mechanisms.</text>
</comment>
<evidence type="ECO:0000256" key="5">
    <source>
        <dbReference type="ARBA" id="ARBA00023163"/>
    </source>
</evidence>
<evidence type="ECO:0000256" key="7">
    <source>
        <dbReference type="ARBA" id="ARBA00073365"/>
    </source>
</evidence>
<keyword evidence="1 8" id="KW-0597">Phosphoprotein</keyword>
<keyword evidence="5" id="KW-0804">Transcription</keyword>
<dbReference type="Pfam" id="PF00072">
    <property type="entry name" value="Response_reg"/>
    <property type="match status" value="1"/>
</dbReference>
<evidence type="ECO:0000256" key="1">
    <source>
        <dbReference type="ARBA" id="ARBA00022553"/>
    </source>
</evidence>
<comment type="caution">
    <text evidence="11">The sequence shown here is derived from an EMBL/GenBank/DDBJ whole genome shotgun (WGS) entry which is preliminary data.</text>
</comment>
<evidence type="ECO:0000256" key="3">
    <source>
        <dbReference type="ARBA" id="ARBA00023015"/>
    </source>
</evidence>
<feature type="domain" description="Response regulatory" evidence="10">
    <location>
        <begin position="3"/>
        <end position="119"/>
    </location>
</feature>
<protein>
    <recommendedName>
        <fullName evidence="7">Response regulator UvrY</fullName>
    </recommendedName>
</protein>
<evidence type="ECO:0000259" key="10">
    <source>
        <dbReference type="PROSITE" id="PS50110"/>
    </source>
</evidence>
<dbReference type="InterPro" id="IPR039420">
    <property type="entry name" value="WalR-like"/>
</dbReference>
<dbReference type="Pfam" id="PF00196">
    <property type="entry name" value="GerE"/>
    <property type="match status" value="1"/>
</dbReference>
<dbReference type="InterPro" id="IPR016032">
    <property type="entry name" value="Sig_transdc_resp-reg_C-effctor"/>
</dbReference>
<dbReference type="GO" id="GO:0000160">
    <property type="term" value="P:phosphorelay signal transduction system"/>
    <property type="evidence" value="ECO:0007669"/>
    <property type="project" value="UniProtKB-KW"/>
</dbReference>
<dbReference type="RefSeq" id="WP_136165929.1">
    <property type="nucleotide sequence ID" value="NZ_KZ819075.1"/>
</dbReference>
<dbReference type="PROSITE" id="PS50110">
    <property type="entry name" value="RESPONSE_REGULATORY"/>
    <property type="match status" value="1"/>
</dbReference>
<dbReference type="InterPro" id="IPR011006">
    <property type="entry name" value="CheY-like_superfamily"/>
</dbReference>
<dbReference type="PANTHER" id="PTHR43214">
    <property type="entry name" value="TWO-COMPONENT RESPONSE REGULATOR"/>
    <property type="match status" value="1"/>
</dbReference>
<feature type="modified residue" description="4-aspartylphosphate" evidence="8">
    <location>
        <position position="54"/>
    </location>
</feature>
<gene>
    <name evidence="11" type="ORF">DDT56_08070</name>
</gene>
<evidence type="ECO:0000313" key="11">
    <source>
        <dbReference type="EMBL" id="PWC17480.1"/>
    </source>
</evidence>
<dbReference type="InterPro" id="IPR001789">
    <property type="entry name" value="Sig_transdc_resp-reg_receiver"/>
</dbReference>
<reference evidence="11 12" key="1">
    <citation type="submission" date="2018-04" db="EMBL/GenBank/DDBJ databases">
        <title>Brenneria corticis sp.nov.</title>
        <authorList>
            <person name="Li Y."/>
        </authorList>
    </citation>
    <scope>NUCLEOTIDE SEQUENCE [LARGE SCALE GENOMIC DNA]</scope>
    <source>
        <strain evidence="11 12">CFCC 11842</strain>
    </source>
</reference>
<dbReference type="PANTHER" id="PTHR43214:SF3">
    <property type="entry name" value="RESPONSE REGULATOR UVRY"/>
    <property type="match status" value="1"/>
</dbReference>
<dbReference type="InterPro" id="IPR058245">
    <property type="entry name" value="NreC/VraR/RcsB-like_REC"/>
</dbReference>
<keyword evidence="2" id="KW-0902">Two-component regulatory system</keyword>
<keyword evidence="3" id="KW-0805">Transcription regulation</keyword>
<dbReference type="CDD" id="cd17535">
    <property type="entry name" value="REC_NarL-like"/>
    <property type="match status" value="1"/>
</dbReference>
<evidence type="ECO:0000256" key="4">
    <source>
        <dbReference type="ARBA" id="ARBA00023125"/>
    </source>
</evidence>
<evidence type="ECO:0000259" key="9">
    <source>
        <dbReference type="PROSITE" id="PS50043"/>
    </source>
</evidence>
<dbReference type="PROSITE" id="PS50043">
    <property type="entry name" value="HTH_LUXR_2"/>
    <property type="match status" value="1"/>
</dbReference>
<dbReference type="PRINTS" id="PR00038">
    <property type="entry name" value="HTHLUXR"/>
</dbReference>
<dbReference type="SUPFAM" id="SSF52172">
    <property type="entry name" value="CheY-like"/>
    <property type="match status" value="1"/>
</dbReference>
<dbReference type="SMART" id="SM00421">
    <property type="entry name" value="HTH_LUXR"/>
    <property type="match status" value="1"/>
</dbReference>
<dbReference type="InterPro" id="IPR000792">
    <property type="entry name" value="Tscrpt_reg_LuxR_C"/>
</dbReference>
<name>A0A2U1U734_9GAMM</name>
<dbReference type="GO" id="GO:0006355">
    <property type="term" value="P:regulation of DNA-templated transcription"/>
    <property type="evidence" value="ECO:0007669"/>
    <property type="project" value="InterPro"/>
</dbReference>
<accession>A0A2U1U734</accession>
<evidence type="ECO:0000256" key="2">
    <source>
        <dbReference type="ARBA" id="ARBA00023012"/>
    </source>
</evidence>
<evidence type="ECO:0000256" key="8">
    <source>
        <dbReference type="PROSITE-ProRule" id="PRU00169"/>
    </source>
</evidence>
<dbReference type="Gene3D" id="3.40.50.2300">
    <property type="match status" value="1"/>
</dbReference>
<proteinExistence type="predicted"/>
<dbReference type="AlphaFoldDB" id="A0A2U1U734"/>
<evidence type="ECO:0000313" key="12">
    <source>
        <dbReference type="Proteomes" id="UP000296159"/>
    </source>
</evidence>
<dbReference type="GO" id="GO:0003677">
    <property type="term" value="F:DNA binding"/>
    <property type="evidence" value="ECO:0007669"/>
    <property type="project" value="UniProtKB-KW"/>
</dbReference>
<evidence type="ECO:0000256" key="6">
    <source>
        <dbReference type="ARBA" id="ARBA00057684"/>
    </source>
</evidence>
<dbReference type="PROSITE" id="PS00622">
    <property type="entry name" value="HTH_LUXR_1"/>
    <property type="match status" value="1"/>
</dbReference>
<feature type="domain" description="HTH luxR-type" evidence="9">
    <location>
        <begin position="142"/>
        <end position="207"/>
    </location>
</feature>
<dbReference type="SUPFAM" id="SSF46894">
    <property type="entry name" value="C-terminal effector domain of the bipartite response regulators"/>
    <property type="match status" value="1"/>
</dbReference>
<dbReference type="NCBIfam" id="NF007018">
    <property type="entry name" value="PRK09483.1"/>
    <property type="match status" value="1"/>
</dbReference>
<dbReference type="FunFam" id="3.40.50.2300:FF:000015">
    <property type="entry name" value="Two-component response regulator UvrY"/>
    <property type="match status" value="1"/>
</dbReference>
<keyword evidence="4" id="KW-0238">DNA-binding</keyword>
<dbReference type="Proteomes" id="UP000296159">
    <property type="component" value="Unassembled WGS sequence"/>
</dbReference>
<dbReference type="SMART" id="SM00448">
    <property type="entry name" value="REC"/>
    <property type="match status" value="1"/>
</dbReference>
<dbReference type="CDD" id="cd06170">
    <property type="entry name" value="LuxR_C_like"/>
    <property type="match status" value="1"/>
</dbReference>
<sequence length="218" mass="24128">MISVFLVDDHELVRAGIRRILDDIKGLKVVGEVSCGEDAVRWCRSNDVDVVLMDMNMPGIGGLEATRKILRFSPDIKVIMLTIYTENPLPAKVMQAGAAGYVSKAAAPQEVICAIRAVHAGKRYIASDIAQQMALSQLEPQAETPLECLSERELQIMLMITKGQKVTEISDQLNLSPKTVNSYRYRMFSKLNINGDVELTHLAIRHGLFNAETLLSSE</sequence>